<dbReference type="GO" id="GO:0042121">
    <property type="term" value="P:alginic acid biosynthetic process"/>
    <property type="evidence" value="ECO:0007669"/>
    <property type="project" value="InterPro"/>
</dbReference>
<dbReference type="PANTHER" id="PTHR13285">
    <property type="entry name" value="ACYLTRANSFERASE"/>
    <property type="match status" value="1"/>
</dbReference>
<feature type="non-terminal residue" evidence="10">
    <location>
        <position position="441"/>
    </location>
</feature>
<feature type="transmembrane region" description="Helical" evidence="9">
    <location>
        <begin position="6"/>
        <end position="23"/>
    </location>
</feature>
<name>A0A2H0N5T9_9BACT</name>
<protein>
    <submittedName>
        <fullName evidence="10">Membrane-bound O-acyltransferase family protein</fullName>
    </submittedName>
</protein>
<dbReference type="InterPro" id="IPR004299">
    <property type="entry name" value="MBOAT_fam"/>
</dbReference>
<reference evidence="10 11" key="1">
    <citation type="submission" date="2017-09" db="EMBL/GenBank/DDBJ databases">
        <title>Depth-based differentiation of microbial function through sediment-hosted aquifers and enrichment of novel symbionts in the deep terrestrial subsurface.</title>
        <authorList>
            <person name="Probst A.J."/>
            <person name="Ladd B."/>
            <person name="Jarett J.K."/>
            <person name="Geller-Mcgrath D.E."/>
            <person name="Sieber C.M."/>
            <person name="Emerson J.B."/>
            <person name="Anantharaman K."/>
            <person name="Thomas B.C."/>
            <person name="Malmstrom R."/>
            <person name="Stieglmeier M."/>
            <person name="Klingl A."/>
            <person name="Woyke T."/>
            <person name="Ryan C.M."/>
            <person name="Banfield J.F."/>
        </authorList>
    </citation>
    <scope>NUCLEOTIDE SEQUENCE [LARGE SCALE GENOMIC DNA]</scope>
    <source>
        <strain evidence="10">CG11_big_fil_rev_8_21_14_0_20_39_34</strain>
    </source>
</reference>
<comment type="caution">
    <text evidence="10">The sequence shown here is derived from an EMBL/GenBank/DDBJ whole genome shotgun (WGS) entry which is preliminary data.</text>
</comment>
<feature type="transmembrane region" description="Helical" evidence="9">
    <location>
        <begin position="393"/>
        <end position="415"/>
    </location>
</feature>
<dbReference type="AlphaFoldDB" id="A0A2H0N5T9"/>
<dbReference type="InterPro" id="IPR024194">
    <property type="entry name" value="Ac/AlaTfrase_AlgI/DltB"/>
</dbReference>
<evidence type="ECO:0000256" key="7">
    <source>
        <dbReference type="ARBA" id="ARBA00023136"/>
    </source>
</evidence>
<dbReference type="GO" id="GO:0005886">
    <property type="term" value="C:plasma membrane"/>
    <property type="evidence" value="ECO:0007669"/>
    <property type="project" value="UniProtKB-SubCell"/>
</dbReference>
<dbReference type="PANTHER" id="PTHR13285:SF23">
    <property type="entry name" value="TEICHOIC ACID D-ALANYLTRANSFERASE"/>
    <property type="match status" value="1"/>
</dbReference>
<keyword evidence="7 9" id="KW-0472">Membrane</keyword>
<feature type="transmembrane region" description="Helical" evidence="9">
    <location>
        <begin position="113"/>
        <end position="134"/>
    </location>
</feature>
<comment type="subcellular location">
    <subcellularLocation>
        <location evidence="1">Cell membrane</location>
        <topology evidence="1">Multi-pass membrane protein</topology>
    </subcellularLocation>
</comment>
<evidence type="ECO:0000256" key="3">
    <source>
        <dbReference type="ARBA" id="ARBA00022475"/>
    </source>
</evidence>
<evidence type="ECO:0000256" key="6">
    <source>
        <dbReference type="ARBA" id="ARBA00022989"/>
    </source>
</evidence>
<proteinExistence type="inferred from homology"/>
<evidence type="ECO:0000256" key="9">
    <source>
        <dbReference type="SAM" id="Phobius"/>
    </source>
</evidence>
<dbReference type="EMBL" id="PCWN01000007">
    <property type="protein sequence ID" value="PIR04264.1"/>
    <property type="molecule type" value="Genomic_DNA"/>
</dbReference>
<feature type="transmembrane region" description="Helical" evidence="9">
    <location>
        <begin position="186"/>
        <end position="204"/>
    </location>
</feature>
<evidence type="ECO:0000313" key="11">
    <source>
        <dbReference type="Proteomes" id="UP000229600"/>
    </source>
</evidence>
<evidence type="ECO:0000256" key="1">
    <source>
        <dbReference type="ARBA" id="ARBA00004651"/>
    </source>
</evidence>
<feature type="transmembrane region" description="Helical" evidence="9">
    <location>
        <begin position="77"/>
        <end position="93"/>
    </location>
</feature>
<evidence type="ECO:0000256" key="4">
    <source>
        <dbReference type="ARBA" id="ARBA00022679"/>
    </source>
</evidence>
<dbReference type="GO" id="GO:0016746">
    <property type="term" value="F:acyltransferase activity"/>
    <property type="evidence" value="ECO:0007669"/>
    <property type="project" value="UniProtKB-KW"/>
</dbReference>
<evidence type="ECO:0000313" key="10">
    <source>
        <dbReference type="EMBL" id="PIR04264.1"/>
    </source>
</evidence>
<keyword evidence="6 9" id="KW-1133">Transmembrane helix</keyword>
<dbReference type="InterPro" id="IPR051085">
    <property type="entry name" value="MB_O-acyltransferase"/>
</dbReference>
<keyword evidence="3" id="KW-1003">Cell membrane</keyword>
<gene>
    <name evidence="10" type="ORF">COV59_03720</name>
</gene>
<accession>A0A2H0N5T9</accession>
<organism evidence="10 11">
    <name type="scientific">Candidatus Magasanikbacteria bacterium CG11_big_fil_rev_8_21_14_0_20_39_34</name>
    <dbReference type="NCBI Taxonomy" id="1974653"/>
    <lineage>
        <taxon>Bacteria</taxon>
        <taxon>Candidatus Magasanikiibacteriota</taxon>
    </lineage>
</organism>
<dbReference type="Proteomes" id="UP000229600">
    <property type="component" value="Unassembled WGS sequence"/>
</dbReference>
<feature type="transmembrane region" description="Helical" evidence="9">
    <location>
        <begin position="52"/>
        <end position="70"/>
    </location>
</feature>
<dbReference type="Pfam" id="PF03062">
    <property type="entry name" value="MBOAT"/>
    <property type="match status" value="1"/>
</dbReference>
<feature type="transmembrane region" description="Helical" evidence="9">
    <location>
        <begin position="238"/>
        <end position="260"/>
    </location>
</feature>
<evidence type="ECO:0000256" key="8">
    <source>
        <dbReference type="ARBA" id="ARBA00023315"/>
    </source>
</evidence>
<keyword evidence="8 10" id="KW-0012">Acyltransferase</keyword>
<keyword evidence="5 9" id="KW-0812">Transmembrane</keyword>
<evidence type="ECO:0000256" key="2">
    <source>
        <dbReference type="ARBA" id="ARBA00010323"/>
    </source>
</evidence>
<dbReference type="PIRSF" id="PIRSF500217">
    <property type="entry name" value="AlgI"/>
    <property type="match status" value="1"/>
</dbReference>
<feature type="transmembrane region" description="Helical" evidence="9">
    <location>
        <begin position="310"/>
        <end position="333"/>
    </location>
</feature>
<evidence type="ECO:0000256" key="5">
    <source>
        <dbReference type="ARBA" id="ARBA00022692"/>
    </source>
</evidence>
<feature type="transmembrane region" description="Helical" evidence="9">
    <location>
        <begin position="146"/>
        <end position="166"/>
    </location>
</feature>
<sequence>MLFNSFLYIFIFLPVVILVYFLLSHIVSRRYSQVWLVMCSLFYYAFWKSEYLGLLLLSIFVNFMLGYFIVQKKFAKKLLWFGITFNLFLLGFFKYSNFFIENLNFLFKRDWNFVHIVLPLAISFFTFQQIAYLVDCYKKKIKNISFYEYILFITFFPQLIAGPIVHHSEMMPQFSDKKNQKFNWDNFSKGIFLFFLGLMKKVVVADTFAKWATYGFDVSTTLSTLEAWMTSLSYTFQLYFDFSGYTDMALGAALMLNIVLPKNFNSPYKSLSIQDFWKRWHMTLSRFLRDYLYIPLGGNRRGEIKTYRNLLLVFFLGGLWHGAAWGFIIWGLLHGVASVIHRIWEKRTYHIPKFFAWFFTFIFVNVTWIFFRAENFADAKKILLAMFSLQTEAHHFLASQSYYWVFLFLFVVLFFKNSDEIMKKFKPNIFHFSFLLFSFIT</sequence>
<dbReference type="PIRSF" id="PIRSF016636">
    <property type="entry name" value="AlgI_DltB"/>
    <property type="match status" value="1"/>
</dbReference>
<feature type="transmembrane region" description="Helical" evidence="9">
    <location>
        <begin position="354"/>
        <end position="373"/>
    </location>
</feature>
<comment type="similarity">
    <text evidence="2">Belongs to the membrane-bound acyltransferase family.</text>
</comment>
<keyword evidence="4 10" id="KW-0808">Transferase</keyword>
<dbReference type="InterPro" id="IPR028362">
    <property type="entry name" value="AlgI"/>
</dbReference>